<dbReference type="EC" id="1.-.-.-" evidence="10"/>
<keyword evidence="3" id="KW-0001">2Fe-2S</keyword>
<comment type="caution">
    <text evidence="10">The sequence shown here is derived from an EMBL/GenBank/DDBJ whole genome shotgun (WGS) entry which is preliminary data.</text>
</comment>
<evidence type="ECO:0000256" key="6">
    <source>
        <dbReference type="ARBA" id="ARBA00023004"/>
    </source>
</evidence>
<evidence type="ECO:0000259" key="8">
    <source>
        <dbReference type="PROSITE" id="PS51085"/>
    </source>
</evidence>
<dbReference type="CDD" id="cd00207">
    <property type="entry name" value="fer2"/>
    <property type="match status" value="1"/>
</dbReference>
<gene>
    <name evidence="10" type="primary">ophA1_2</name>
    <name evidence="10" type="ORF">SAMEA2070301_03993</name>
    <name evidence="11" type="ORF">SAMEA2152244_04036</name>
</gene>
<dbReference type="PROSITE" id="PS00197">
    <property type="entry name" value="2FE2S_FER_1"/>
    <property type="match status" value="1"/>
</dbReference>
<dbReference type="PANTHER" id="PTHR47354:SF1">
    <property type="entry name" value="CARNITINE MONOOXYGENASE REDUCTASE SUBUNIT"/>
    <property type="match status" value="1"/>
</dbReference>
<protein>
    <submittedName>
        <fullName evidence="10">Probable oxidoreductase</fullName>
        <ecNumber evidence="10">1.-.-.-</ecNumber>
    </submittedName>
</protein>
<dbReference type="EMBL" id="FSQE01000009">
    <property type="protein sequence ID" value="SIN34316.1"/>
    <property type="molecule type" value="Genomic_DNA"/>
</dbReference>
<evidence type="ECO:0000256" key="2">
    <source>
        <dbReference type="ARBA" id="ARBA00022630"/>
    </source>
</evidence>
<dbReference type="Gene3D" id="2.40.30.10">
    <property type="entry name" value="Translation factors"/>
    <property type="match status" value="1"/>
</dbReference>
<dbReference type="Pfam" id="PF00175">
    <property type="entry name" value="NAD_binding_1"/>
    <property type="match status" value="1"/>
</dbReference>
<comment type="cofactor">
    <cofactor evidence="1">
        <name>FAD</name>
        <dbReference type="ChEBI" id="CHEBI:57692"/>
    </cofactor>
</comment>
<evidence type="ECO:0000256" key="7">
    <source>
        <dbReference type="ARBA" id="ARBA00023014"/>
    </source>
</evidence>
<dbReference type="InterPro" id="IPR001041">
    <property type="entry name" value="2Fe-2S_ferredoxin-type"/>
</dbReference>
<dbReference type="SUPFAM" id="SSF54292">
    <property type="entry name" value="2Fe-2S ferredoxin-like"/>
    <property type="match status" value="1"/>
</dbReference>
<evidence type="ECO:0000256" key="1">
    <source>
        <dbReference type="ARBA" id="ARBA00001974"/>
    </source>
</evidence>
<dbReference type="InterPro" id="IPR039261">
    <property type="entry name" value="FNR_nucleotide-bd"/>
</dbReference>
<evidence type="ECO:0000313" key="11">
    <source>
        <dbReference type="EMBL" id="SIN34316.1"/>
    </source>
</evidence>
<proteinExistence type="predicted"/>
<dbReference type="SUPFAM" id="SSF52343">
    <property type="entry name" value="Ferredoxin reductase-like, C-terminal NADP-linked domain"/>
    <property type="match status" value="1"/>
</dbReference>
<evidence type="ECO:0000313" key="12">
    <source>
        <dbReference type="Proteomes" id="UP000184831"/>
    </source>
</evidence>
<dbReference type="InterPro" id="IPR017927">
    <property type="entry name" value="FAD-bd_FR_type"/>
</dbReference>
<evidence type="ECO:0000256" key="4">
    <source>
        <dbReference type="ARBA" id="ARBA00022723"/>
    </source>
</evidence>
<keyword evidence="4" id="KW-0479">Metal-binding</keyword>
<evidence type="ECO:0000313" key="10">
    <source>
        <dbReference type="EMBL" id="SIB53845.1"/>
    </source>
</evidence>
<dbReference type="PRINTS" id="PR00409">
    <property type="entry name" value="PHDIOXRDTASE"/>
</dbReference>
<keyword evidence="7" id="KW-0411">Iron-sulfur</keyword>
<dbReference type="Gene3D" id="3.40.50.80">
    <property type="entry name" value="Nucleotide-binding domain of ferredoxin-NADP reductase (FNR) module"/>
    <property type="match status" value="1"/>
</dbReference>
<evidence type="ECO:0000313" key="13">
    <source>
        <dbReference type="Proteomes" id="UP000185210"/>
    </source>
</evidence>
<dbReference type="InterPro" id="IPR001433">
    <property type="entry name" value="OxRdtase_FAD/NAD-bd"/>
</dbReference>
<dbReference type="InterPro" id="IPR006058">
    <property type="entry name" value="2Fe2S_fd_BS"/>
</dbReference>
<reference evidence="12 13" key="1">
    <citation type="submission" date="2016-11" db="EMBL/GenBank/DDBJ databases">
        <authorList>
            <consortium name="Pathogen Informatics"/>
        </authorList>
    </citation>
    <scope>NUCLEOTIDE SEQUENCE [LARGE SCALE GENOMIC DNA]</scope>
    <source>
        <strain evidence="10 13">104</strain>
        <strain evidence="11 12">696</strain>
    </source>
</reference>
<dbReference type="Pfam" id="PF00111">
    <property type="entry name" value="Fer2"/>
    <property type="match status" value="1"/>
</dbReference>
<dbReference type="PANTHER" id="PTHR47354">
    <property type="entry name" value="NADH OXIDOREDUCTASE HCR"/>
    <property type="match status" value="1"/>
</dbReference>
<dbReference type="PROSITE" id="PS51085">
    <property type="entry name" value="2FE2S_FER_2"/>
    <property type="match status" value="1"/>
</dbReference>
<dbReference type="SUPFAM" id="SSF63380">
    <property type="entry name" value="Riboflavin synthase domain-like"/>
    <property type="match status" value="1"/>
</dbReference>
<dbReference type="PROSITE" id="PS51384">
    <property type="entry name" value="FAD_FR"/>
    <property type="match status" value="1"/>
</dbReference>
<dbReference type="CDD" id="cd06185">
    <property type="entry name" value="PDR_like"/>
    <property type="match status" value="1"/>
</dbReference>
<name>A0A1M9R0G5_9MYCO</name>
<dbReference type="EMBL" id="FSHM01000006">
    <property type="protein sequence ID" value="SIB53845.1"/>
    <property type="molecule type" value="Genomic_DNA"/>
</dbReference>
<dbReference type="InterPro" id="IPR017938">
    <property type="entry name" value="Riboflavin_synthase-like_b-brl"/>
</dbReference>
<keyword evidence="2" id="KW-0285">Flavoprotein</keyword>
<keyword evidence="5 10" id="KW-0560">Oxidoreductase</keyword>
<feature type="domain" description="2Fe-2S ferredoxin-type" evidence="8">
    <location>
        <begin position="244"/>
        <end position="331"/>
    </location>
</feature>
<sequence length="331" mass="35997">MFEGELTLLTDGLTSMNDTGATLKVAVRQLRWEADGVVSLQLSSACNEPLPAWEPGAHVDLVLPTGIERQYSLCGPVDDRSVYQVGVRRERTSRGGSEYVHAFLRPGQQLRIKGPRNNFGLHRADGYLFIAAGIGITPILPMIRQAQDWGADWTLYYGGHTAASMAFLEELRQYGPRVHLYPADEVGRIPLRELTTDVRPGLQIYACGPTELISDLTAAVSHWPADTLHVERFKPIPCAPAEDKPVDVTCAASRQTIAVPPGQSILAAVEQAGIQVSASCRAGVCGSCETAVLEGVPDHRDDILSEEDRAAGDRMYICVSRALTPRLVLDL</sequence>
<dbReference type="Gene3D" id="3.10.20.30">
    <property type="match status" value="1"/>
</dbReference>
<dbReference type="GO" id="GO:0016491">
    <property type="term" value="F:oxidoreductase activity"/>
    <property type="evidence" value="ECO:0007669"/>
    <property type="project" value="UniProtKB-KW"/>
</dbReference>
<dbReference type="AlphaFoldDB" id="A0A1M9R0G5"/>
<evidence type="ECO:0000259" key="9">
    <source>
        <dbReference type="PROSITE" id="PS51384"/>
    </source>
</evidence>
<keyword evidence="6" id="KW-0408">Iron</keyword>
<dbReference type="InterPro" id="IPR036010">
    <property type="entry name" value="2Fe-2S_ferredoxin-like_sf"/>
</dbReference>
<organism evidence="10 13">
    <name type="scientific">Mycobacteroides abscessus subsp. abscessus</name>
    <dbReference type="NCBI Taxonomy" id="1185650"/>
    <lineage>
        <taxon>Bacteria</taxon>
        <taxon>Bacillati</taxon>
        <taxon>Actinomycetota</taxon>
        <taxon>Actinomycetes</taxon>
        <taxon>Mycobacteriales</taxon>
        <taxon>Mycobacteriaceae</taxon>
        <taxon>Mycobacteroides</taxon>
        <taxon>Mycobacteroides abscessus</taxon>
    </lineage>
</organism>
<dbReference type="GO" id="GO:0051537">
    <property type="term" value="F:2 iron, 2 sulfur cluster binding"/>
    <property type="evidence" value="ECO:0007669"/>
    <property type="project" value="UniProtKB-KW"/>
</dbReference>
<dbReference type="InterPro" id="IPR012675">
    <property type="entry name" value="Beta-grasp_dom_sf"/>
</dbReference>
<dbReference type="Proteomes" id="UP000184831">
    <property type="component" value="Unassembled WGS sequence"/>
</dbReference>
<feature type="domain" description="FAD-binding FR-type" evidence="9">
    <location>
        <begin position="20"/>
        <end position="122"/>
    </location>
</feature>
<dbReference type="GO" id="GO:0046872">
    <property type="term" value="F:metal ion binding"/>
    <property type="evidence" value="ECO:0007669"/>
    <property type="project" value="UniProtKB-KW"/>
</dbReference>
<dbReference type="InterPro" id="IPR050415">
    <property type="entry name" value="MRET"/>
</dbReference>
<accession>A0A1M9R0G5</accession>
<evidence type="ECO:0000256" key="5">
    <source>
        <dbReference type="ARBA" id="ARBA00023002"/>
    </source>
</evidence>
<dbReference type="Proteomes" id="UP000185210">
    <property type="component" value="Unassembled WGS sequence"/>
</dbReference>
<evidence type="ECO:0000256" key="3">
    <source>
        <dbReference type="ARBA" id="ARBA00022714"/>
    </source>
</evidence>